<dbReference type="InterPro" id="IPR016181">
    <property type="entry name" value="Acyl_CoA_acyltransferase"/>
</dbReference>
<keyword evidence="1" id="KW-0056">Arginine metabolism</keyword>
<keyword evidence="3 4" id="KW-0012">Acyltransferase</keyword>
<evidence type="ECO:0000313" key="5">
    <source>
        <dbReference type="Proteomes" id="UP000007089"/>
    </source>
</evidence>
<dbReference type="AlphaFoldDB" id="B8J8W0"/>
<evidence type="ECO:0000313" key="4">
    <source>
        <dbReference type="EMBL" id="ACL63558.1"/>
    </source>
</evidence>
<dbReference type="GO" id="GO:0008791">
    <property type="term" value="F:arginine N-succinyltransferase activity"/>
    <property type="evidence" value="ECO:0007669"/>
    <property type="project" value="UniProtKB-EC"/>
</dbReference>
<organism evidence="4 5">
    <name type="scientific">Anaeromyxobacter dehalogenans (strain ATCC BAA-258 / DSM 21875 / 2CP-1)</name>
    <dbReference type="NCBI Taxonomy" id="455488"/>
    <lineage>
        <taxon>Bacteria</taxon>
        <taxon>Pseudomonadati</taxon>
        <taxon>Myxococcota</taxon>
        <taxon>Myxococcia</taxon>
        <taxon>Myxococcales</taxon>
        <taxon>Cystobacterineae</taxon>
        <taxon>Anaeromyxobacteraceae</taxon>
        <taxon>Anaeromyxobacter</taxon>
    </lineage>
</organism>
<proteinExistence type="predicted"/>
<gene>
    <name evidence="4" type="ordered locus">A2cp1_0199</name>
</gene>
<protein>
    <submittedName>
        <fullName evidence="4">Arginine N-succinyltransferase</fullName>
        <ecNumber evidence="4">2.3.1.109</ecNumber>
    </submittedName>
</protein>
<dbReference type="Pfam" id="PF04958">
    <property type="entry name" value="AstA"/>
    <property type="match status" value="1"/>
</dbReference>
<dbReference type="EMBL" id="CP001359">
    <property type="protein sequence ID" value="ACL63558.1"/>
    <property type="molecule type" value="Genomic_DNA"/>
</dbReference>
<evidence type="ECO:0000256" key="2">
    <source>
        <dbReference type="ARBA" id="ARBA00022679"/>
    </source>
</evidence>
<dbReference type="PANTHER" id="PTHR30420">
    <property type="entry name" value="N-SUCCINYLARGININE DIHYDROLASE"/>
    <property type="match status" value="1"/>
</dbReference>
<dbReference type="KEGG" id="acp:A2cp1_0199"/>
<sequence length="348" mass="39420">MLLLRDAQKTDLAGLAALAKVLNTVNLPYDERALSGIVDRSVRSFAGKIRDPLERAYVFVAEEPRTRRIVGTSMIIAQHGTRESPCTFFDVSEREHYSSTIDRHFKHQVLSIGYHFDGPTEIGGLVVHPGLRGGEARAGKQLAFVRFLYMAMFRDRFRERVLAELMPPLTKDGRSLFWEAFGKRFTDLDYQEADKKSRENKEFIQQLFPPSDVYATLFPPAVRRLLGKVGPDTEPVRRMLEKIGFRYVDRIDPFDGGPHYEATLADITLVRAYRRARLAPEPLDGELHGGEDCLIAVTRGEGRTRFRAVRTGARLDGTNVWIPQRAREVLDGRPGERVHVVPFDGGAR</sequence>
<reference evidence="4" key="1">
    <citation type="submission" date="2009-01" db="EMBL/GenBank/DDBJ databases">
        <title>Complete sequence of Anaeromyxobacter dehalogenans 2CP-1.</title>
        <authorList>
            <consortium name="US DOE Joint Genome Institute"/>
            <person name="Lucas S."/>
            <person name="Copeland A."/>
            <person name="Lapidus A."/>
            <person name="Glavina del Rio T."/>
            <person name="Dalin E."/>
            <person name="Tice H."/>
            <person name="Bruce D."/>
            <person name="Goodwin L."/>
            <person name="Pitluck S."/>
            <person name="Saunders E."/>
            <person name="Brettin T."/>
            <person name="Detter J.C."/>
            <person name="Han C."/>
            <person name="Larimer F."/>
            <person name="Land M."/>
            <person name="Hauser L."/>
            <person name="Kyrpides N."/>
            <person name="Ovchinnikova G."/>
            <person name="Beliaev A.S."/>
            <person name="Richardson P."/>
        </authorList>
    </citation>
    <scope>NUCLEOTIDE SEQUENCE</scope>
    <source>
        <strain evidence="4">2CP-1</strain>
    </source>
</reference>
<dbReference type="HOGENOM" id="CLU_057655_0_0_7"/>
<keyword evidence="5" id="KW-1185">Reference proteome</keyword>
<dbReference type="Proteomes" id="UP000007089">
    <property type="component" value="Chromosome"/>
</dbReference>
<evidence type="ECO:0000256" key="1">
    <source>
        <dbReference type="ARBA" id="ARBA00022503"/>
    </source>
</evidence>
<dbReference type="InterPro" id="IPR007041">
    <property type="entry name" value="Arg_succinylTrfase_AstA/AruG"/>
</dbReference>
<accession>B8J8W0</accession>
<keyword evidence="2 4" id="KW-0808">Transferase</keyword>
<dbReference type="PANTHER" id="PTHR30420:SF1">
    <property type="entry name" value="ARGININE N-SUCCINYLTRANSFERASE"/>
    <property type="match status" value="1"/>
</dbReference>
<evidence type="ECO:0000256" key="3">
    <source>
        <dbReference type="ARBA" id="ARBA00023315"/>
    </source>
</evidence>
<dbReference type="EC" id="2.3.1.109" evidence="4"/>
<dbReference type="RefSeq" id="WP_012524267.1">
    <property type="nucleotide sequence ID" value="NC_011891.1"/>
</dbReference>
<name>B8J8W0_ANAD2</name>
<dbReference type="GO" id="GO:0006527">
    <property type="term" value="P:L-arginine catabolic process"/>
    <property type="evidence" value="ECO:0007669"/>
    <property type="project" value="InterPro"/>
</dbReference>
<dbReference type="SUPFAM" id="SSF55729">
    <property type="entry name" value="Acyl-CoA N-acyltransferases (Nat)"/>
    <property type="match status" value="1"/>
</dbReference>